<evidence type="ECO:0000313" key="1">
    <source>
        <dbReference type="EMBL" id="CEL73729.1"/>
    </source>
</evidence>
<accession>A0A0F7UXJ0</accession>
<proteinExistence type="predicted"/>
<sequence length="95" mass="10589">MWWGGGSDPGVNVVQPVDPSRLRCNSTLPPILRFRRCSYCTLIHRDPTAQNMYPLTCEQLKGSEIHRESPSELAGLPSTLWRQAIEPEATPGKGE</sequence>
<reference evidence="1" key="1">
    <citation type="journal article" date="2015" name="PLoS ONE">
        <title>Comprehensive Evaluation of Toxoplasma gondii VEG and Neospora caninum LIV Genomes with Tachyzoite Stage Transcriptome and Proteome Defines Novel Transcript Features.</title>
        <authorList>
            <person name="Ramaprasad A."/>
            <person name="Mourier T."/>
            <person name="Naeem R."/>
            <person name="Malas T.B."/>
            <person name="Moussa E."/>
            <person name="Panigrahi A."/>
            <person name="Vermont S.J."/>
            <person name="Otto T.D."/>
            <person name="Wastling J."/>
            <person name="Pain A."/>
        </authorList>
    </citation>
    <scope>NUCLEOTIDE SEQUENCE</scope>
    <source>
        <strain evidence="1">VEG</strain>
    </source>
</reference>
<gene>
    <name evidence="1" type="ORF">BN1205_044800</name>
</gene>
<dbReference type="AlphaFoldDB" id="A0A0F7UXJ0"/>
<organism evidence="1">
    <name type="scientific">Toxoplasma gondii (strain ATCC 50861 / VEG)</name>
    <dbReference type="NCBI Taxonomy" id="432359"/>
    <lineage>
        <taxon>Eukaryota</taxon>
        <taxon>Sar</taxon>
        <taxon>Alveolata</taxon>
        <taxon>Apicomplexa</taxon>
        <taxon>Conoidasida</taxon>
        <taxon>Coccidia</taxon>
        <taxon>Eucoccidiorida</taxon>
        <taxon>Eimeriorina</taxon>
        <taxon>Sarcocystidae</taxon>
        <taxon>Toxoplasma</taxon>
    </lineage>
</organism>
<protein>
    <submittedName>
        <fullName evidence="1">Uncharacterized protein</fullName>
    </submittedName>
</protein>
<dbReference type="EMBL" id="LN714496">
    <property type="protein sequence ID" value="CEL73729.1"/>
    <property type="molecule type" value="Genomic_DNA"/>
</dbReference>
<name>A0A0F7UXJ0_TOXGV</name>